<evidence type="ECO:0000256" key="1">
    <source>
        <dbReference type="SAM" id="Phobius"/>
    </source>
</evidence>
<dbReference type="Proteomes" id="UP001431209">
    <property type="component" value="Unassembled WGS sequence"/>
</dbReference>
<keyword evidence="2" id="KW-0732">Signal</keyword>
<dbReference type="EMBL" id="JAOPGA020001349">
    <property type="protein sequence ID" value="KAL0487548.1"/>
    <property type="molecule type" value="Genomic_DNA"/>
</dbReference>
<dbReference type="AlphaFoldDB" id="A0AAW2ZCN1"/>
<protein>
    <submittedName>
        <fullName evidence="3">Uncharacterized protein</fullName>
    </submittedName>
</protein>
<name>A0AAW2ZCN1_9EUKA</name>
<organism evidence="3 4">
    <name type="scientific">Acrasis kona</name>
    <dbReference type="NCBI Taxonomy" id="1008807"/>
    <lineage>
        <taxon>Eukaryota</taxon>
        <taxon>Discoba</taxon>
        <taxon>Heterolobosea</taxon>
        <taxon>Tetramitia</taxon>
        <taxon>Eutetramitia</taxon>
        <taxon>Acrasidae</taxon>
        <taxon>Acrasis</taxon>
    </lineage>
</organism>
<sequence length="239" mass="26257">MRIETFTLLLIIVLLAVQSYQASSRVLMGNSTEVNQIIFEKGSDVSYAVLTQPRALWQHVTVSFGGARSKPITAFASYSGYRQSADGSVYIFTVSSSSPYVIFKNFTDLRETKSLYFTFKRSSSDVGYQEIAIASIKGGWGTEHDKPVPVNIFMEYLAAFIVLIIVGTLLTVVLPIVICILICCGCIACCGIGAKAAASESRPLVQREVIHVTSHPQPYSHYNVQPAQQVNMYPNPNNV</sequence>
<keyword evidence="1" id="KW-0812">Transmembrane</keyword>
<feature type="chain" id="PRO_5044025399" evidence="2">
    <location>
        <begin position="25"/>
        <end position="239"/>
    </location>
</feature>
<proteinExistence type="predicted"/>
<keyword evidence="1" id="KW-0472">Membrane</keyword>
<evidence type="ECO:0000256" key="2">
    <source>
        <dbReference type="SAM" id="SignalP"/>
    </source>
</evidence>
<accession>A0AAW2ZCN1</accession>
<feature type="transmembrane region" description="Helical" evidence="1">
    <location>
        <begin position="156"/>
        <end position="189"/>
    </location>
</feature>
<gene>
    <name evidence="3" type="ORF">AKO1_000312</name>
</gene>
<feature type="signal peptide" evidence="2">
    <location>
        <begin position="1"/>
        <end position="24"/>
    </location>
</feature>
<evidence type="ECO:0000313" key="3">
    <source>
        <dbReference type="EMBL" id="KAL0487548.1"/>
    </source>
</evidence>
<keyword evidence="4" id="KW-1185">Reference proteome</keyword>
<reference evidence="3 4" key="1">
    <citation type="submission" date="2024-03" db="EMBL/GenBank/DDBJ databases">
        <title>The Acrasis kona genome and developmental transcriptomes reveal deep origins of eukaryotic multicellular pathways.</title>
        <authorList>
            <person name="Sheikh S."/>
            <person name="Fu C.-J."/>
            <person name="Brown M.W."/>
            <person name="Baldauf S.L."/>
        </authorList>
    </citation>
    <scope>NUCLEOTIDE SEQUENCE [LARGE SCALE GENOMIC DNA]</scope>
    <source>
        <strain evidence="3 4">ATCC MYA-3509</strain>
    </source>
</reference>
<evidence type="ECO:0000313" key="4">
    <source>
        <dbReference type="Proteomes" id="UP001431209"/>
    </source>
</evidence>
<keyword evidence="1" id="KW-1133">Transmembrane helix</keyword>
<comment type="caution">
    <text evidence="3">The sequence shown here is derived from an EMBL/GenBank/DDBJ whole genome shotgun (WGS) entry which is preliminary data.</text>
</comment>